<evidence type="ECO:0000313" key="3">
    <source>
        <dbReference type="Proteomes" id="UP000717996"/>
    </source>
</evidence>
<dbReference type="Proteomes" id="UP000717996">
    <property type="component" value="Unassembled WGS sequence"/>
</dbReference>
<dbReference type="AlphaFoldDB" id="A0A9P6YKL7"/>
<accession>A0A9P6YKL7</accession>
<evidence type="ECO:0000256" key="1">
    <source>
        <dbReference type="SAM" id="MobiDB-lite"/>
    </source>
</evidence>
<dbReference type="OrthoDB" id="2237445at2759"/>
<proteinExistence type="predicted"/>
<reference evidence="2" key="1">
    <citation type="journal article" date="2020" name="Microb. Genom.">
        <title>Genetic diversity of clinical and environmental Mucorales isolates obtained from an investigation of mucormycosis cases among solid organ transplant recipients.</title>
        <authorList>
            <person name="Nguyen M.H."/>
            <person name="Kaul D."/>
            <person name="Muto C."/>
            <person name="Cheng S.J."/>
            <person name="Richter R.A."/>
            <person name="Bruno V.M."/>
            <person name="Liu G."/>
            <person name="Beyhan S."/>
            <person name="Sundermann A.J."/>
            <person name="Mounaud S."/>
            <person name="Pasculle A.W."/>
            <person name="Nierman W.C."/>
            <person name="Driscoll E."/>
            <person name="Cumbie R."/>
            <person name="Clancy C.J."/>
            <person name="Dupont C.L."/>
        </authorList>
    </citation>
    <scope>NUCLEOTIDE SEQUENCE</scope>
    <source>
        <strain evidence="2">GL16</strain>
    </source>
</reference>
<gene>
    <name evidence="2" type="ORF">G6F51_002605</name>
</gene>
<name>A0A9P6YKL7_RHIOR</name>
<dbReference type="EMBL" id="JAANIT010000230">
    <property type="protein sequence ID" value="KAG1550178.1"/>
    <property type="molecule type" value="Genomic_DNA"/>
</dbReference>
<evidence type="ECO:0000313" key="2">
    <source>
        <dbReference type="EMBL" id="KAG1550178.1"/>
    </source>
</evidence>
<sequence>MQRNLAHIFYDENNVGHVWMVQVKGNKCSFSTIHPTSYHYHVNIPQFETSFPTSYSLMDEKNCKSIRPLLTFRTSVEKLAAEVENKLKYPVLNRSPDSNQQQPLGLTWLTPPQNDYFISRIPVNEAFDSDEMFDSDDNNDKSANANNVCDQPDEFGFAKRDER</sequence>
<feature type="compositionally biased region" description="Acidic residues" evidence="1">
    <location>
        <begin position="128"/>
        <end position="137"/>
    </location>
</feature>
<comment type="caution">
    <text evidence="2">The sequence shown here is derived from an EMBL/GenBank/DDBJ whole genome shotgun (WGS) entry which is preliminary data.</text>
</comment>
<organism evidence="2 3">
    <name type="scientific">Rhizopus oryzae</name>
    <name type="common">Mucormycosis agent</name>
    <name type="synonym">Rhizopus arrhizus var. delemar</name>
    <dbReference type="NCBI Taxonomy" id="64495"/>
    <lineage>
        <taxon>Eukaryota</taxon>
        <taxon>Fungi</taxon>
        <taxon>Fungi incertae sedis</taxon>
        <taxon>Mucoromycota</taxon>
        <taxon>Mucoromycotina</taxon>
        <taxon>Mucoromycetes</taxon>
        <taxon>Mucorales</taxon>
        <taxon>Mucorineae</taxon>
        <taxon>Rhizopodaceae</taxon>
        <taxon>Rhizopus</taxon>
    </lineage>
</organism>
<feature type="region of interest" description="Disordered" evidence="1">
    <location>
        <begin position="128"/>
        <end position="163"/>
    </location>
</feature>
<protein>
    <submittedName>
        <fullName evidence="2">Uncharacterized protein</fullName>
    </submittedName>
</protein>